<feature type="domain" description="Large ribosomal subunit protein uL6 alpha-beta" evidence="6">
    <location>
        <begin position="91"/>
        <end position="165"/>
    </location>
</feature>
<dbReference type="NCBIfam" id="NF004037">
    <property type="entry name" value="PRK05518.1"/>
    <property type="match status" value="1"/>
</dbReference>
<evidence type="ECO:0000256" key="2">
    <source>
        <dbReference type="ARBA" id="ARBA00022884"/>
    </source>
</evidence>
<evidence type="ECO:0000313" key="8">
    <source>
        <dbReference type="Proteomes" id="UP001149411"/>
    </source>
</evidence>
<evidence type="ECO:0000313" key="7">
    <source>
        <dbReference type="EMBL" id="MCX2818565.1"/>
    </source>
</evidence>
<proteinExistence type="inferred from homology"/>
<dbReference type="AlphaFoldDB" id="A0A9Q4C296"/>
<feature type="domain" description="Large ribosomal subunit protein uL6 alpha-beta" evidence="6">
    <location>
        <begin position="7"/>
        <end position="79"/>
    </location>
</feature>
<accession>A0A9Q4C296</accession>
<dbReference type="GO" id="GO:0002181">
    <property type="term" value="P:cytoplasmic translation"/>
    <property type="evidence" value="ECO:0007669"/>
    <property type="project" value="TreeGrafter"/>
</dbReference>
<dbReference type="InterPro" id="IPR036789">
    <property type="entry name" value="Ribosomal_uL6-like_a/b-dom_sf"/>
</dbReference>
<keyword evidence="8" id="KW-1185">Reference proteome</keyword>
<dbReference type="EMBL" id="RKLV01000003">
    <property type="protein sequence ID" value="MCX2818565.1"/>
    <property type="molecule type" value="Genomic_DNA"/>
</dbReference>
<dbReference type="InterPro" id="IPR000702">
    <property type="entry name" value="Ribosomal_uL6-like"/>
</dbReference>
<gene>
    <name evidence="5" type="primary">rpl6</name>
    <name evidence="7" type="ORF">EGH25_04255</name>
</gene>
<evidence type="ECO:0000256" key="4">
    <source>
        <dbReference type="ARBA" id="ARBA00023274"/>
    </source>
</evidence>
<organism evidence="7 8">
    <name type="scientific">Halorutilus salinus</name>
    <dbReference type="NCBI Taxonomy" id="2487751"/>
    <lineage>
        <taxon>Archaea</taxon>
        <taxon>Methanobacteriati</taxon>
        <taxon>Methanobacteriota</taxon>
        <taxon>Stenosarchaea group</taxon>
        <taxon>Halobacteria</taxon>
        <taxon>Halorutilales</taxon>
        <taxon>Halorutilaceae</taxon>
        <taxon>Halorutilus</taxon>
    </lineage>
</organism>
<comment type="subunit">
    <text evidence="5">Part of the 50S ribosomal subunit.</text>
</comment>
<dbReference type="FunFam" id="3.90.930.12:FF:000008">
    <property type="entry name" value="50S ribosomal protein L6"/>
    <property type="match status" value="1"/>
</dbReference>
<dbReference type="Proteomes" id="UP001149411">
    <property type="component" value="Unassembled WGS sequence"/>
</dbReference>
<dbReference type="PANTHER" id="PTHR11655:SF16">
    <property type="entry name" value="60S RIBOSOMAL PROTEIN L9"/>
    <property type="match status" value="1"/>
</dbReference>
<keyword evidence="4 5" id="KW-0687">Ribonucleoprotein</keyword>
<evidence type="ECO:0000259" key="6">
    <source>
        <dbReference type="Pfam" id="PF00347"/>
    </source>
</evidence>
<dbReference type="InterPro" id="IPR020040">
    <property type="entry name" value="Ribosomal_uL6_a/b-dom"/>
</dbReference>
<dbReference type="RefSeq" id="WP_266086406.1">
    <property type="nucleotide sequence ID" value="NZ_RKLV01000003.1"/>
</dbReference>
<comment type="similarity">
    <text evidence="5">Belongs to the universal ribosomal protein uL6 family.</text>
</comment>
<dbReference type="InterPro" id="IPR019907">
    <property type="entry name" value="Ribosomal_uL6_arc"/>
</dbReference>
<evidence type="ECO:0000256" key="1">
    <source>
        <dbReference type="ARBA" id="ARBA00022730"/>
    </source>
</evidence>
<sequence length="174" mass="19668">MRNEIEIPDDVEVTKSLDEFTFEGSNGTVERTFTYPGVTATVEDGVIVFETDSERRKQRATVGTFESQARNAFRGVTDGFEYEMKVLYSHFPMQVEVKGDTVEVRNFLGEKHPRETSVVGDTEVEVQDEEIVVRGPDKDDVGQTAANIEQVTYENDKDVRVFQDGIYITAKPEV</sequence>
<comment type="function">
    <text evidence="5">This protein binds to the 23S rRNA, and is important in its secondary structure. It is located near the subunit interface in the base of the L7/L12 stalk, and near the tRNA binding site of the peptidyltransferase center.</text>
</comment>
<keyword evidence="2 5" id="KW-0694">RNA-binding</keyword>
<dbReference type="HAMAP" id="MF_01365_A">
    <property type="entry name" value="Ribosomal_uL6_A"/>
    <property type="match status" value="1"/>
</dbReference>
<dbReference type="SUPFAM" id="SSF56053">
    <property type="entry name" value="Ribosomal protein L6"/>
    <property type="match status" value="2"/>
</dbReference>
<dbReference type="GO" id="GO:0022625">
    <property type="term" value="C:cytosolic large ribosomal subunit"/>
    <property type="evidence" value="ECO:0007669"/>
    <property type="project" value="UniProtKB-UniRule"/>
</dbReference>
<dbReference type="GO" id="GO:0019843">
    <property type="term" value="F:rRNA binding"/>
    <property type="evidence" value="ECO:0007669"/>
    <property type="project" value="UniProtKB-UniRule"/>
</dbReference>
<reference evidence="7" key="1">
    <citation type="submission" date="2022-09" db="EMBL/GenBank/DDBJ databases">
        <title>Haloadaptaus new haloarchaeum isolated from saline soil.</title>
        <authorList>
            <person name="Duran-Viseras A."/>
            <person name="Sanchez-Porro C."/>
            <person name="Ventosa A."/>
        </authorList>
    </citation>
    <scope>NUCLEOTIDE SEQUENCE</scope>
    <source>
        <strain evidence="7">F3-133</strain>
    </source>
</reference>
<protein>
    <recommendedName>
        <fullName evidence="5">Large ribosomal subunit protein uL6</fullName>
    </recommendedName>
</protein>
<evidence type="ECO:0000256" key="5">
    <source>
        <dbReference type="HAMAP-Rule" id="MF_01365"/>
    </source>
</evidence>
<dbReference type="Gene3D" id="3.90.930.12">
    <property type="entry name" value="Ribosomal protein L6, alpha-beta domain"/>
    <property type="match status" value="2"/>
</dbReference>
<name>A0A9Q4C296_9EURY</name>
<keyword evidence="3 5" id="KW-0689">Ribosomal protein</keyword>
<dbReference type="Pfam" id="PF00347">
    <property type="entry name" value="Ribosomal_L6"/>
    <property type="match status" value="2"/>
</dbReference>
<keyword evidence="1 5" id="KW-0699">rRNA-binding</keyword>
<dbReference type="GO" id="GO:0003735">
    <property type="term" value="F:structural constituent of ribosome"/>
    <property type="evidence" value="ECO:0007669"/>
    <property type="project" value="UniProtKB-UniRule"/>
</dbReference>
<evidence type="ECO:0000256" key="3">
    <source>
        <dbReference type="ARBA" id="ARBA00022980"/>
    </source>
</evidence>
<dbReference type="PIRSF" id="PIRSF002162">
    <property type="entry name" value="Ribosomal_L6"/>
    <property type="match status" value="1"/>
</dbReference>
<comment type="caution">
    <text evidence="7">The sequence shown here is derived from an EMBL/GenBank/DDBJ whole genome shotgun (WGS) entry which is preliminary data.</text>
</comment>
<dbReference type="NCBIfam" id="TIGR03653">
    <property type="entry name" value="uL6_arch"/>
    <property type="match status" value="1"/>
</dbReference>
<dbReference type="PANTHER" id="PTHR11655">
    <property type="entry name" value="60S/50S RIBOSOMAL PROTEIN L6/L9"/>
    <property type="match status" value="1"/>
</dbReference>